<dbReference type="Gene3D" id="1.10.10.10">
    <property type="entry name" value="Winged helix-like DNA-binding domain superfamily/Winged helix DNA-binding domain"/>
    <property type="match status" value="1"/>
</dbReference>
<dbReference type="PANTHER" id="PTHR43133">
    <property type="entry name" value="RNA POLYMERASE ECF-TYPE SIGMA FACTO"/>
    <property type="match status" value="1"/>
</dbReference>
<feature type="domain" description="RNA polymerase sigma-70 region 2" evidence="5">
    <location>
        <begin position="38"/>
        <end position="105"/>
    </location>
</feature>
<evidence type="ECO:0000256" key="4">
    <source>
        <dbReference type="ARBA" id="ARBA00023163"/>
    </source>
</evidence>
<evidence type="ECO:0000256" key="2">
    <source>
        <dbReference type="ARBA" id="ARBA00023015"/>
    </source>
</evidence>
<reference evidence="7 8" key="1">
    <citation type="submission" date="2019-04" db="EMBL/GenBank/DDBJ databases">
        <title>Whole genome sequencing of Brevibacillus sp. TGS2-1.</title>
        <authorList>
            <person name="Choi A."/>
        </authorList>
    </citation>
    <scope>NUCLEOTIDE SEQUENCE [LARGE SCALE GENOMIC DNA]</scope>
    <source>
        <strain evidence="7 8">TGS2-1</strain>
    </source>
</reference>
<keyword evidence="4" id="KW-0804">Transcription</keyword>
<comment type="caution">
    <text evidence="7">The sequence shown here is derived from an EMBL/GenBank/DDBJ whole genome shotgun (WGS) entry which is preliminary data.</text>
</comment>
<sequence>MKTVLAPAPSNARGGEKVNLEQLVLHAKDGDDDAFFQLVSLHKEQLYKIAYAFLRNETDALEAIQEATCRSYLKLARLKQPAYFRTWLTRILIHICLDEQKRRKRIILDPMADDVESRASIPMDDQNVERIQIEEALARLSPNYRHIIILKYFEDRTIRDIAEVLGHPEGTIKTWLHKALGALRKDLGKGW</sequence>
<dbReference type="InterPro" id="IPR036388">
    <property type="entry name" value="WH-like_DNA-bd_sf"/>
</dbReference>
<keyword evidence="3" id="KW-0731">Sigma factor</keyword>
<dbReference type="InterPro" id="IPR039425">
    <property type="entry name" value="RNA_pol_sigma-70-like"/>
</dbReference>
<dbReference type="SUPFAM" id="SSF88659">
    <property type="entry name" value="Sigma3 and sigma4 domains of RNA polymerase sigma factors"/>
    <property type="match status" value="1"/>
</dbReference>
<dbReference type="GO" id="GO:0016987">
    <property type="term" value="F:sigma factor activity"/>
    <property type="evidence" value="ECO:0007669"/>
    <property type="project" value="UniProtKB-KW"/>
</dbReference>
<keyword evidence="8" id="KW-1185">Reference proteome</keyword>
<dbReference type="NCBIfam" id="TIGR02937">
    <property type="entry name" value="sigma70-ECF"/>
    <property type="match status" value="1"/>
</dbReference>
<evidence type="ECO:0000313" key="7">
    <source>
        <dbReference type="EMBL" id="TKI56156.1"/>
    </source>
</evidence>
<dbReference type="Pfam" id="PF08281">
    <property type="entry name" value="Sigma70_r4_2"/>
    <property type="match status" value="1"/>
</dbReference>
<organism evidence="7 8">
    <name type="scientific">Brevibacillus antibioticus</name>
    <dbReference type="NCBI Taxonomy" id="2570228"/>
    <lineage>
        <taxon>Bacteria</taxon>
        <taxon>Bacillati</taxon>
        <taxon>Bacillota</taxon>
        <taxon>Bacilli</taxon>
        <taxon>Bacillales</taxon>
        <taxon>Paenibacillaceae</taxon>
        <taxon>Brevibacillus</taxon>
    </lineage>
</organism>
<dbReference type="GO" id="GO:0006352">
    <property type="term" value="P:DNA-templated transcription initiation"/>
    <property type="evidence" value="ECO:0007669"/>
    <property type="project" value="InterPro"/>
</dbReference>
<dbReference type="Gene3D" id="1.10.1740.10">
    <property type="match status" value="1"/>
</dbReference>
<feature type="domain" description="RNA polymerase sigma factor 70 region 4 type 2" evidence="6">
    <location>
        <begin position="131"/>
        <end position="183"/>
    </location>
</feature>
<dbReference type="EMBL" id="SZNK01000001">
    <property type="protein sequence ID" value="TKI56156.1"/>
    <property type="molecule type" value="Genomic_DNA"/>
</dbReference>
<dbReference type="Proteomes" id="UP000307841">
    <property type="component" value="Unassembled WGS sequence"/>
</dbReference>
<dbReference type="InterPro" id="IPR013249">
    <property type="entry name" value="RNA_pol_sigma70_r4_t2"/>
</dbReference>
<evidence type="ECO:0000259" key="5">
    <source>
        <dbReference type="Pfam" id="PF04542"/>
    </source>
</evidence>
<name>A0A4U2Y6D8_9BACL</name>
<dbReference type="OrthoDB" id="9782703at2"/>
<evidence type="ECO:0000256" key="1">
    <source>
        <dbReference type="ARBA" id="ARBA00010641"/>
    </source>
</evidence>
<dbReference type="InterPro" id="IPR013325">
    <property type="entry name" value="RNA_pol_sigma_r2"/>
</dbReference>
<dbReference type="PANTHER" id="PTHR43133:SF51">
    <property type="entry name" value="RNA POLYMERASE SIGMA FACTOR"/>
    <property type="match status" value="1"/>
</dbReference>
<accession>A0A4U2Y6D8</accession>
<evidence type="ECO:0000313" key="8">
    <source>
        <dbReference type="Proteomes" id="UP000307841"/>
    </source>
</evidence>
<dbReference type="GO" id="GO:0003677">
    <property type="term" value="F:DNA binding"/>
    <property type="evidence" value="ECO:0007669"/>
    <property type="project" value="InterPro"/>
</dbReference>
<dbReference type="InterPro" id="IPR014284">
    <property type="entry name" value="RNA_pol_sigma-70_dom"/>
</dbReference>
<comment type="similarity">
    <text evidence="1">Belongs to the sigma-70 factor family. ECF subfamily.</text>
</comment>
<protein>
    <submittedName>
        <fullName evidence="7">Sigma-70 family RNA polymerase sigma factor</fullName>
    </submittedName>
</protein>
<proteinExistence type="inferred from homology"/>
<dbReference type="InterPro" id="IPR007627">
    <property type="entry name" value="RNA_pol_sigma70_r2"/>
</dbReference>
<dbReference type="AlphaFoldDB" id="A0A4U2Y6D8"/>
<evidence type="ECO:0000259" key="6">
    <source>
        <dbReference type="Pfam" id="PF08281"/>
    </source>
</evidence>
<gene>
    <name evidence="7" type="ORF">E8L90_12135</name>
</gene>
<dbReference type="InterPro" id="IPR013324">
    <property type="entry name" value="RNA_pol_sigma_r3/r4-like"/>
</dbReference>
<dbReference type="SUPFAM" id="SSF88946">
    <property type="entry name" value="Sigma2 domain of RNA polymerase sigma factors"/>
    <property type="match status" value="1"/>
</dbReference>
<dbReference type="CDD" id="cd06171">
    <property type="entry name" value="Sigma70_r4"/>
    <property type="match status" value="1"/>
</dbReference>
<keyword evidence="2" id="KW-0805">Transcription regulation</keyword>
<dbReference type="Pfam" id="PF04542">
    <property type="entry name" value="Sigma70_r2"/>
    <property type="match status" value="1"/>
</dbReference>
<evidence type="ECO:0000256" key="3">
    <source>
        <dbReference type="ARBA" id="ARBA00023082"/>
    </source>
</evidence>